<feature type="region of interest" description="Disordered" evidence="1">
    <location>
        <begin position="1109"/>
        <end position="1131"/>
    </location>
</feature>
<feature type="compositionally biased region" description="Basic and acidic residues" evidence="1">
    <location>
        <begin position="1197"/>
        <end position="1206"/>
    </location>
</feature>
<feature type="compositionally biased region" description="Basic and acidic residues" evidence="1">
    <location>
        <begin position="1462"/>
        <end position="1478"/>
    </location>
</feature>
<feature type="region of interest" description="Disordered" evidence="1">
    <location>
        <begin position="670"/>
        <end position="741"/>
    </location>
</feature>
<feature type="compositionally biased region" description="Polar residues" evidence="1">
    <location>
        <begin position="775"/>
        <end position="786"/>
    </location>
</feature>
<feature type="region of interest" description="Disordered" evidence="1">
    <location>
        <begin position="145"/>
        <end position="186"/>
    </location>
</feature>
<feature type="compositionally biased region" description="Polar residues" evidence="1">
    <location>
        <begin position="1069"/>
        <end position="1091"/>
    </location>
</feature>
<feature type="compositionally biased region" description="Acidic residues" evidence="1">
    <location>
        <begin position="715"/>
        <end position="724"/>
    </location>
</feature>
<feature type="compositionally biased region" description="Low complexity" evidence="1">
    <location>
        <begin position="198"/>
        <end position="214"/>
    </location>
</feature>
<keyword evidence="3" id="KW-1185">Reference proteome</keyword>
<feature type="compositionally biased region" description="Low complexity" evidence="1">
    <location>
        <begin position="156"/>
        <end position="184"/>
    </location>
</feature>
<organism evidence="2 3">
    <name type="scientific">Mortierella hygrophila</name>
    <dbReference type="NCBI Taxonomy" id="979708"/>
    <lineage>
        <taxon>Eukaryota</taxon>
        <taxon>Fungi</taxon>
        <taxon>Fungi incertae sedis</taxon>
        <taxon>Mucoromycota</taxon>
        <taxon>Mortierellomycotina</taxon>
        <taxon>Mortierellomycetes</taxon>
        <taxon>Mortierellales</taxon>
        <taxon>Mortierellaceae</taxon>
        <taxon>Mortierella</taxon>
    </lineage>
</organism>
<feature type="region of interest" description="Disordered" evidence="1">
    <location>
        <begin position="775"/>
        <end position="801"/>
    </location>
</feature>
<feature type="compositionally biased region" description="Low complexity" evidence="1">
    <location>
        <begin position="1318"/>
        <end position="1335"/>
    </location>
</feature>
<gene>
    <name evidence="2" type="ORF">EC957_003226</name>
</gene>
<protein>
    <submittedName>
        <fullName evidence="2">Uncharacterized protein</fullName>
    </submittedName>
</protein>
<feature type="region of interest" description="Disordered" evidence="1">
    <location>
        <begin position="48"/>
        <end position="108"/>
    </location>
</feature>
<feature type="region of interest" description="Disordered" evidence="1">
    <location>
        <begin position="1232"/>
        <end position="1292"/>
    </location>
</feature>
<feature type="region of interest" description="Disordered" evidence="1">
    <location>
        <begin position="285"/>
        <end position="368"/>
    </location>
</feature>
<feature type="compositionally biased region" description="Polar residues" evidence="1">
    <location>
        <begin position="145"/>
        <end position="155"/>
    </location>
</feature>
<feature type="region of interest" description="Disordered" evidence="1">
    <location>
        <begin position="1318"/>
        <end position="1556"/>
    </location>
</feature>
<feature type="compositionally biased region" description="Low complexity" evidence="1">
    <location>
        <begin position="1013"/>
        <end position="1052"/>
    </location>
</feature>
<feature type="region of interest" description="Disordered" evidence="1">
    <location>
        <begin position="835"/>
        <end position="939"/>
    </location>
</feature>
<feature type="compositionally biased region" description="Low complexity" evidence="1">
    <location>
        <begin position="1414"/>
        <end position="1429"/>
    </location>
</feature>
<feature type="compositionally biased region" description="Polar residues" evidence="1">
    <location>
        <begin position="1351"/>
        <end position="1360"/>
    </location>
</feature>
<feature type="compositionally biased region" description="Polar residues" evidence="1">
    <location>
        <begin position="449"/>
        <end position="461"/>
    </location>
</feature>
<feature type="compositionally biased region" description="Basic and acidic residues" evidence="1">
    <location>
        <begin position="71"/>
        <end position="90"/>
    </location>
</feature>
<feature type="region of interest" description="Disordered" evidence="1">
    <location>
        <begin position="198"/>
        <end position="217"/>
    </location>
</feature>
<feature type="compositionally biased region" description="Polar residues" evidence="1">
    <location>
        <begin position="50"/>
        <end position="70"/>
    </location>
</feature>
<name>A0A9P6F3U4_9FUNG</name>
<feature type="compositionally biased region" description="Polar residues" evidence="1">
    <location>
        <begin position="1479"/>
        <end position="1492"/>
    </location>
</feature>
<feature type="compositionally biased region" description="Low complexity" evidence="1">
    <location>
        <begin position="1235"/>
        <end position="1256"/>
    </location>
</feature>
<feature type="compositionally biased region" description="Low complexity" evidence="1">
    <location>
        <begin position="1364"/>
        <end position="1379"/>
    </location>
</feature>
<feature type="region of interest" description="Disordered" evidence="1">
    <location>
        <begin position="421"/>
        <end position="461"/>
    </location>
</feature>
<dbReference type="PANTHER" id="PTHR48125:SF11">
    <property type="entry name" value="ZN(2)-C6 FUNGAL-TYPE DOMAIN-CONTAINING PROTEIN"/>
    <property type="match status" value="1"/>
</dbReference>
<evidence type="ECO:0000313" key="3">
    <source>
        <dbReference type="Proteomes" id="UP000723463"/>
    </source>
</evidence>
<sequence>MPLSNVFRHSFPNPFHNLSRKNRHALARSGSTAGSPSSIVVVPVVEDKSNSNSGSNTVDFITPLPSTLGRSDSRKSISLKDKGKGEDISKLRRKGNQSTPKSAHSSLSACHLERLDPDAIPRPSSPSSDLISHLHISKAPLSLSLQEQQQHMSALSSPTSTSFSPSPFSPHISMPTSPSAPSTPLVTNSPARILSASPEPLTPTLPTIPTNLATSGTLGSRSRFGSLFTTSKTRHNSEERVLSDPEVHAKMGKDKINSEPLKKKRMSTGSLQIPIGAFLSSTFRNKQQGAQQQPSQPESLQPVQEQTQTQQQQPLQRKKRRGLLPKLPKLDTRPKIIASKSGSKKQKEAAKQVGTGYGDNGSSSQQAPLEISTQDPNAALGPDLGWVVVPGSTETAKQGGGGGRRKSSTRLLSPFYLPRQIRTGAGSHPSQNLDPNVRLPPPMMGSTGGKNDSLTTTTASGSQARQQFVDFYPAFEFEWHADSQVFYDDRWDRASVRTVDTEIMLLADDPNFPDYPDRNDYWQQHCRIRERRWKHQIQKHQQQQMTDARSGLVEGDPGSLLDEDDEDDEGRITDQLNSLPEGTARRGRQSTAPSSSHRQNRVRYTTYSAYIAAMQVKSKNRTDHKRSLDVAAMASPTAGTDTDRLMTDVHALRERSLTQPANVKETVNRFGDATMGGDTMADPRLDPTRQSSLPEVCHGQRRYARHHDGTNLGSSDDESEDQYEAEDRAHPMSSFASLQRQRQPDSGILFVAAAATTAEVYPTLVHDPRDQMLNKSAKSATTTSGNKLKDLNFSPQHNKNASTTPYWIEDGYDEGMIGCLVASYFDKRVLEDRIGGKSDMEGGEGDDQSAGDKMAGNGFMVLQSSFGDQGSLGAHSGPDLDPSDRRPSASDAVDNSNSNSNLNDKNNNDDINNNKNNYDNNNNDNRNSSNNKKDLCLSRPGQYASHNHIMPLEKLLEVEEQGRQRRRQALLEKQELDRQKRLMMEMEEQQQQLLLIYPDGAALDATKPNTIITSTTIGTPSMPSSSSASPAQPSSSSQPLEVSDGSSGSGSSNTFLADLSTAMSVPDTAASSQQPTDSEPISPGQPQIRPQSSGHMLLVLDQGRCQYYENGSRKRGPEWEEGGPEDDFVGHDATEVIEEGEEEVDEKELAWIEQQRLRQESSPSLKRAQKGKGPGDGSGSNRVQPFDGPAAEGGRGGMREREREPSQEVDPLGSLAVIDSLLSPRFANVFSESPTASANSSQIFSSQSSRPSTPSSVNALAPPPRAQSTVVTSPTSSSSTDPPARQASAHGLSTLSRIRAVKSRASLSYSILPTLSTSSYASSASGSTATLLSPAPSTLLNNPPLRHRGSGSMTPGSTLYSGDATTPAAPSSPVTTPATGAVANGEKADLSSSSSALLPGRKLSWSDVPNQPPTVTATTTTTTATTTTTPSAIAFLLDALTKPPPPPGTPQGEGTGAPSKTFKSDSAQKLKQQWDQKMRSQSALSVSTSARSRSMLLSPPPMTISGSKTWMRNPVHLLAPPPSPPSSGQGDTAAVDKKQQDQKQRHQGALSEGDLETHLETEADQEMEDELRQLLDDATHDNAQYQTKKAAVTRRPRRAMSMVELSASTTASQYKAAVSATRQRYKAEASTSTSTVDILQSEGMYQWNEFFDV</sequence>
<feature type="compositionally biased region" description="Polar residues" evidence="1">
    <location>
        <begin position="589"/>
        <end position="603"/>
    </location>
</feature>
<dbReference type="EMBL" id="JAAAXW010000170">
    <property type="protein sequence ID" value="KAF9541323.1"/>
    <property type="molecule type" value="Genomic_DNA"/>
</dbReference>
<feature type="region of interest" description="Disordered" evidence="1">
    <location>
        <begin position="534"/>
        <end position="603"/>
    </location>
</feature>
<proteinExistence type="predicted"/>
<feature type="compositionally biased region" description="Low complexity" evidence="1">
    <location>
        <begin position="894"/>
        <end position="930"/>
    </location>
</feature>
<feature type="region of interest" description="Disordered" evidence="1">
    <location>
        <begin position="1578"/>
        <end position="1597"/>
    </location>
</feature>
<evidence type="ECO:0000256" key="1">
    <source>
        <dbReference type="SAM" id="MobiDB-lite"/>
    </source>
</evidence>
<feature type="region of interest" description="Disordered" evidence="1">
    <location>
        <begin position="1154"/>
        <end position="1213"/>
    </location>
</feature>
<evidence type="ECO:0000313" key="2">
    <source>
        <dbReference type="EMBL" id="KAF9541323.1"/>
    </source>
</evidence>
<accession>A0A9P6F3U4</accession>
<feature type="region of interest" description="Disordered" evidence="1">
    <location>
        <begin position="1013"/>
        <end position="1091"/>
    </location>
</feature>
<reference evidence="2" key="1">
    <citation type="journal article" date="2020" name="Fungal Divers.">
        <title>Resolving the Mortierellaceae phylogeny through synthesis of multi-gene phylogenetics and phylogenomics.</title>
        <authorList>
            <person name="Vandepol N."/>
            <person name="Liber J."/>
            <person name="Desiro A."/>
            <person name="Na H."/>
            <person name="Kennedy M."/>
            <person name="Barry K."/>
            <person name="Grigoriev I.V."/>
            <person name="Miller A.N."/>
            <person name="O'Donnell K."/>
            <person name="Stajich J.E."/>
            <person name="Bonito G."/>
        </authorList>
    </citation>
    <scope>NUCLEOTIDE SEQUENCE</scope>
    <source>
        <strain evidence="2">NRRL 2591</strain>
    </source>
</reference>
<feature type="compositionally biased region" description="Low complexity" evidence="1">
    <location>
        <begin position="1268"/>
        <end position="1280"/>
    </location>
</feature>
<feature type="compositionally biased region" description="Polar residues" evidence="1">
    <location>
        <begin position="96"/>
        <end position="108"/>
    </location>
</feature>
<dbReference type="PANTHER" id="PTHR48125">
    <property type="entry name" value="LP07818P1"/>
    <property type="match status" value="1"/>
</dbReference>
<dbReference type="Proteomes" id="UP000723463">
    <property type="component" value="Unassembled WGS sequence"/>
</dbReference>
<comment type="caution">
    <text evidence="2">The sequence shown here is derived from an EMBL/GenBank/DDBJ whole genome shotgun (WGS) entry which is preliminary data.</text>
</comment>
<feature type="compositionally biased region" description="Low complexity" evidence="1">
    <location>
        <begin position="287"/>
        <end position="315"/>
    </location>
</feature>
<feature type="compositionally biased region" description="Basic and acidic residues" evidence="1">
    <location>
        <begin position="1534"/>
        <end position="1544"/>
    </location>
</feature>